<protein>
    <submittedName>
        <fullName evidence="2">GNAT family N-acetyltransferase</fullName>
    </submittedName>
</protein>
<dbReference type="InterPro" id="IPR041380">
    <property type="entry name" value="Acetyltransf_17"/>
</dbReference>
<sequence length="386" mass="42192">MTLDIRPVTEDDHDQLKALLIEAFGTMNTGENWDGLTRPGQTRWGTFVDGRLAATINHREFTSWFRGVEVPTAGVTGVSIATEFRGQRLLGPLMDELVRHARSRGEHIATLFATATGIYRARGFARIVQVANVHLPVASLSRIRGSLGLRRATEADRQLLDDLYTQWARRYDGPLTRRGEVFARPHPQLKDVHGISVVEGDDGPRGYVAWKRGASADWADSVIEVPELVALDDEAARTALAAIASFDSVASRVRLYTPGDVDPLRWLLPQNAWFPLADAEPYMLRVLDPTGLAVLPAPLGVSATLPFTVDGEGWVAHVADGRIDVERDAAARGREFAPGGLAVTFAGALPSRGQRAVGLLSGDDRDDDLWDLVFTSGRQLAIRDSF</sequence>
<feature type="domain" description="N-acetyltransferase" evidence="1">
    <location>
        <begin position="3"/>
        <end position="143"/>
    </location>
</feature>
<dbReference type="Proteomes" id="UP000282515">
    <property type="component" value="Unassembled WGS sequence"/>
</dbReference>
<name>A0A3L8PNH5_9ACTN</name>
<dbReference type="PANTHER" id="PTHR37817">
    <property type="entry name" value="N-ACETYLTRANSFERASE EIS"/>
    <property type="match status" value="1"/>
</dbReference>
<dbReference type="Pfam" id="PF17668">
    <property type="entry name" value="Acetyltransf_17"/>
    <property type="match status" value="1"/>
</dbReference>
<comment type="caution">
    <text evidence="2">The sequence shown here is derived from an EMBL/GenBank/DDBJ whole genome shotgun (WGS) entry which is preliminary data.</text>
</comment>
<gene>
    <name evidence="2" type="ORF">D9V41_03560</name>
</gene>
<dbReference type="Pfam" id="PF13527">
    <property type="entry name" value="Acetyltransf_9"/>
    <property type="match status" value="1"/>
</dbReference>
<dbReference type="EMBL" id="RDBF01000002">
    <property type="protein sequence ID" value="RLV56860.1"/>
    <property type="molecule type" value="Genomic_DNA"/>
</dbReference>
<dbReference type="GO" id="GO:0030649">
    <property type="term" value="P:aminoglycoside antibiotic catabolic process"/>
    <property type="evidence" value="ECO:0007669"/>
    <property type="project" value="TreeGrafter"/>
</dbReference>
<reference evidence="2 3" key="1">
    <citation type="submission" date="2018-10" db="EMBL/GenBank/DDBJ databases">
        <title>Aeromicrobium sp. 9W16Y-2 whole genome shotgun sequence.</title>
        <authorList>
            <person name="Li F."/>
        </authorList>
    </citation>
    <scope>NUCLEOTIDE SEQUENCE [LARGE SCALE GENOMIC DNA]</scope>
    <source>
        <strain evidence="2 3">9W16Y-2</strain>
    </source>
</reference>
<dbReference type="PANTHER" id="PTHR37817:SF1">
    <property type="entry name" value="N-ACETYLTRANSFERASE EIS"/>
    <property type="match status" value="1"/>
</dbReference>
<dbReference type="PROSITE" id="PS51186">
    <property type="entry name" value="GNAT"/>
    <property type="match status" value="1"/>
</dbReference>
<dbReference type="GO" id="GO:0034069">
    <property type="term" value="F:aminoglycoside N-acetyltransferase activity"/>
    <property type="evidence" value="ECO:0007669"/>
    <property type="project" value="TreeGrafter"/>
</dbReference>
<dbReference type="SUPFAM" id="SSF55729">
    <property type="entry name" value="Acyl-CoA N-acyltransferases (Nat)"/>
    <property type="match status" value="1"/>
</dbReference>
<dbReference type="InterPro" id="IPR016181">
    <property type="entry name" value="Acyl_CoA_acyltransferase"/>
</dbReference>
<proteinExistence type="predicted"/>
<dbReference type="OrthoDB" id="3498897at2"/>
<dbReference type="InterPro" id="IPR051554">
    <property type="entry name" value="Acetyltransferase_Eis"/>
</dbReference>
<evidence type="ECO:0000313" key="2">
    <source>
        <dbReference type="EMBL" id="RLV56860.1"/>
    </source>
</evidence>
<evidence type="ECO:0000313" key="3">
    <source>
        <dbReference type="Proteomes" id="UP000282515"/>
    </source>
</evidence>
<keyword evidence="2" id="KW-0808">Transferase</keyword>
<keyword evidence="3" id="KW-1185">Reference proteome</keyword>
<dbReference type="RefSeq" id="WP_121793161.1">
    <property type="nucleotide sequence ID" value="NZ_RDBF01000002.1"/>
</dbReference>
<dbReference type="AlphaFoldDB" id="A0A3L8PNH5"/>
<dbReference type="Gene3D" id="3.40.630.30">
    <property type="match status" value="2"/>
</dbReference>
<evidence type="ECO:0000259" key="1">
    <source>
        <dbReference type="PROSITE" id="PS51186"/>
    </source>
</evidence>
<accession>A0A3L8PNH5</accession>
<dbReference type="InterPro" id="IPR000182">
    <property type="entry name" value="GNAT_dom"/>
</dbReference>
<organism evidence="2 3">
    <name type="scientific">Aeromicrobium phragmitis</name>
    <dbReference type="NCBI Taxonomy" id="2478914"/>
    <lineage>
        <taxon>Bacteria</taxon>
        <taxon>Bacillati</taxon>
        <taxon>Actinomycetota</taxon>
        <taxon>Actinomycetes</taxon>
        <taxon>Propionibacteriales</taxon>
        <taxon>Nocardioidaceae</taxon>
        <taxon>Aeromicrobium</taxon>
    </lineage>
</organism>